<dbReference type="AlphaFoldDB" id="A0A1E3S7W2"/>
<sequence>MTGPTFQQDNNRTACLDDQGGANLLAATLIDAGGGTHYALLRIDQLGMRGTPFDPRTPDAPHEQSDQPLPLEIVRRLAIAARKHRNKPEETTT</sequence>
<comment type="caution">
    <text evidence="2">The sequence shown here is derived from an EMBL/GenBank/DDBJ whole genome shotgun (WGS) entry which is preliminary data.</text>
</comment>
<evidence type="ECO:0000313" key="3">
    <source>
        <dbReference type="Proteomes" id="UP000094224"/>
    </source>
</evidence>
<gene>
    <name evidence="2" type="ORF">BHQ21_25985</name>
</gene>
<dbReference type="EMBL" id="MIHC01000101">
    <property type="protein sequence ID" value="ODQ98236.1"/>
    <property type="molecule type" value="Genomic_DNA"/>
</dbReference>
<dbReference type="Proteomes" id="UP000094224">
    <property type="component" value="Unassembled WGS sequence"/>
</dbReference>
<evidence type="ECO:0000313" key="2">
    <source>
        <dbReference type="EMBL" id="ODQ98236.1"/>
    </source>
</evidence>
<evidence type="ECO:0000256" key="1">
    <source>
        <dbReference type="SAM" id="MobiDB-lite"/>
    </source>
</evidence>
<protein>
    <submittedName>
        <fullName evidence="2">Uncharacterized protein</fullName>
    </submittedName>
</protein>
<keyword evidence="3" id="KW-1185">Reference proteome</keyword>
<organism evidence="2 3">
    <name type="scientific">Mycobacterium sherrisii</name>
    <dbReference type="NCBI Taxonomy" id="243061"/>
    <lineage>
        <taxon>Bacteria</taxon>
        <taxon>Bacillati</taxon>
        <taxon>Actinomycetota</taxon>
        <taxon>Actinomycetes</taxon>
        <taxon>Mycobacteriales</taxon>
        <taxon>Mycobacteriaceae</taxon>
        <taxon>Mycobacterium</taxon>
        <taxon>Mycobacterium simiae complex</taxon>
    </lineage>
</organism>
<feature type="compositionally biased region" description="Basic and acidic residues" evidence="1">
    <location>
        <begin position="56"/>
        <end position="65"/>
    </location>
</feature>
<feature type="region of interest" description="Disordered" evidence="1">
    <location>
        <begin position="50"/>
        <end position="70"/>
    </location>
</feature>
<dbReference type="RefSeq" id="WP_069403128.1">
    <property type="nucleotide sequence ID" value="NZ_MIHC01000101.1"/>
</dbReference>
<reference evidence="3" key="1">
    <citation type="submission" date="2016-09" db="EMBL/GenBank/DDBJ databases">
        <authorList>
            <person name="Greninger A.L."/>
            <person name="Jerome K.R."/>
            <person name="Mcnair B."/>
            <person name="Wallis C."/>
            <person name="Fang F."/>
        </authorList>
    </citation>
    <scope>NUCLEOTIDE SEQUENCE [LARGE SCALE GENOMIC DNA]</scope>
    <source>
        <strain evidence="3">BC1_M4</strain>
    </source>
</reference>
<proteinExistence type="predicted"/>
<name>A0A1E3S7W2_9MYCO</name>
<accession>A0A1E3S7W2</accession>